<organism evidence="2 3">
    <name type="scientific">Vanilla planifolia</name>
    <name type="common">Vanilla</name>
    <dbReference type="NCBI Taxonomy" id="51239"/>
    <lineage>
        <taxon>Eukaryota</taxon>
        <taxon>Viridiplantae</taxon>
        <taxon>Streptophyta</taxon>
        <taxon>Embryophyta</taxon>
        <taxon>Tracheophyta</taxon>
        <taxon>Spermatophyta</taxon>
        <taxon>Magnoliopsida</taxon>
        <taxon>Liliopsida</taxon>
        <taxon>Asparagales</taxon>
        <taxon>Orchidaceae</taxon>
        <taxon>Vanilloideae</taxon>
        <taxon>Vanilleae</taxon>
        <taxon>Vanilla</taxon>
    </lineage>
</organism>
<feature type="compositionally biased region" description="Basic and acidic residues" evidence="1">
    <location>
        <begin position="1"/>
        <end position="11"/>
    </location>
</feature>
<evidence type="ECO:0000313" key="3">
    <source>
        <dbReference type="Proteomes" id="UP000636800"/>
    </source>
</evidence>
<evidence type="ECO:0000313" key="2">
    <source>
        <dbReference type="EMBL" id="KAG0496576.1"/>
    </source>
</evidence>
<keyword evidence="3" id="KW-1185">Reference proteome</keyword>
<dbReference type="EMBL" id="JADCNL010000001">
    <property type="protein sequence ID" value="KAG0496576.1"/>
    <property type="molecule type" value="Genomic_DNA"/>
</dbReference>
<evidence type="ECO:0000256" key="1">
    <source>
        <dbReference type="SAM" id="MobiDB-lite"/>
    </source>
</evidence>
<dbReference type="AlphaFoldDB" id="A0A835RXV3"/>
<gene>
    <name evidence="2" type="ORF">HPP92_001267</name>
</gene>
<accession>A0A835RXV3</accession>
<protein>
    <submittedName>
        <fullName evidence="2">Uncharacterized protein</fullName>
    </submittedName>
</protein>
<feature type="region of interest" description="Disordered" evidence="1">
    <location>
        <begin position="1"/>
        <end position="26"/>
    </location>
</feature>
<reference evidence="2 3" key="1">
    <citation type="journal article" date="2020" name="Nat. Food">
        <title>A phased Vanilla planifolia genome enables genetic improvement of flavour and production.</title>
        <authorList>
            <person name="Hasing T."/>
            <person name="Tang H."/>
            <person name="Brym M."/>
            <person name="Khazi F."/>
            <person name="Huang T."/>
            <person name="Chambers A.H."/>
        </authorList>
    </citation>
    <scope>NUCLEOTIDE SEQUENCE [LARGE SCALE GENOMIC DNA]</scope>
    <source>
        <tissue evidence="2">Leaf</tissue>
    </source>
</reference>
<comment type="caution">
    <text evidence="2">The sequence shown here is derived from an EMBL/GenBank/DDBJ whole genome shotgun (WGS) entry which is preliminary data.</text>
</comment>
<name>A0A835RXV3_VANPL</name>
<dbReference type="Proteomes" id="UP000636800">
    <property type="component" value="Chromosome 1"/>
</dbReference>
<sequence length="56" mass="5838">MEFGRDGHDQAPRGLGPEGNLIINKSRASSPFTGLAASATAKMAAKTMTTTTMARN</sequence>
<proteinExistence type="predicted"/>